<reference evidence="1 2" key="1">
    <citation type="submission" date="2015-06" db="EMBL/GenBank/DDBJ databases">
        <title>The Genome Sequence of Enterococcus hirae 88EA1.</title>
        <authorList>
            <consortium name="The Broad Institute Genomics Platform"/>
            <consortium name="The Broad Institute Genome Sequencing Center for Infectious Disease"/>
            <person name="Earl A.M."/>
            <person name="Van Tyne D."/>
            <person name="Lebreton F."/>
            <person name="Saavedra J.T."/>
            <person name="Gilmore M.S."/>
            <person name="Manson McGuire A."/>
            <person name="Clock S."/>
            <person name="Crupain M."/>
            <person name="Rangan U."/>
            <person name="Young S."/>
            <person name="Abouelleil A."/>
            <person name="Cao P."/>
            <person name="Chapman S.B."/>
            <person name="Griggs A."/>
            <person name="Priest M."/>
            <person name="Shea T."/>
            <person name="Wortman J."/>
            <person name="Nusbaum C."/>
            <person name="Birren B."/>
        </authorList>
    </citation>
    <scope>NUCLEOTIDE SEQUENCE [LARGE SCALE GENOMIC DNA]</scope>
    <source>
        <strain evidence="1 2">88EA1</strain>
    </source>
</reference>
<protein>
    <recommendedName>
        <fullName evidence="3">SIR2-like domain-containing protein</fullName>
    </recommendedName>
</protein>
<organism evidence="1 2">
    <name type="scientific">Enterococcus hirae</name>
    <dbReference type="NCBI Taxonomy" id="1354"/>
    <lineage>
        <taxon>Bacteria</taxon>
        <taxon>Bacillati</taxon>
        <taxon>Bacillota</taxon>
        <taxon>Bacilli</taxon>
        <taxon>Lactobacillales</taxon>
        <taxon>Enterococcaceae</taxon>
        <taxon>Enterococcus</taxon>
    </lineage>
</organism>
<proteinExistence type="predicted"/>
<accession>A0AB37I6Q4</accession>
<sequence length="225" mass="26408">MENLSILMGAGCSSFFIEDKEAAISTMAGLFSDFVSLHPDFKILGVDIQDKVNSNLEELMDFMNALRQVNHIKEIEKEIDDKIKIVKKFITDKIIEGMDCRELADIYKKFYLKTVSSNRKNPINIVTTNYDMYSERALDELNFIYNNGFTGSYTRTFNPNIYRYMYVDNMNLNKDVWNRVDHFYNLYKIHGSISWKKDKNKISEVSIEEIALTHKAHTILIYFRE</sequence>
<evidence type="ECO:0008006" key="3">
    <source>
        <dbReference type="Google" id="ProtNLM"/>
    </source>
</evidence>
<name>A0AB37I6Q4_ENTHR</name>
<gene>
    <name evidence="1" type="ORF">EB03_02846</name>
</gene>
<evidence type="ECO:0000313" key="1">
    <source>
        <dbReference type="EMBL" id="RBT66148.1"/>
    </source>
</evidence>
<dbReference type="EMBL" id="LESJ01000011">
    <property type="protein sequence ID" value="RBT66148.1"/>
    <property type="molecule type" value="Genomic_DNA"/>
</dbReference>
<dbReference type="AlphaFoldDB" id="A0AB37I6Q4"/>
<evidence type="ECO:0000313" key="2">
    <source>
        <dbReference type="Proteomes" id="UP000253498"/>
    </source>
</evidence>
<dbReference type="RefSeq" id="WP_211355392.1">
    <property type="nucleotide sequence ID" value="NZ_KZ846664.1"/>
</dbReference>
<comment type="caution">
    <text evidence="1">The sequence shown here is derived from an EMBL/GenBank/DDBJ whole genome shotgun (WGS) entry which is preliminary data.</text>
</comment>
<dbReference type="Proteomes" id="UP000253498">
    <property type="component" value="Unassembled WGS sequence"/>
</dbReference>